<evidence type="ECO:0000313" key="2">
    <source>
        <dbReference type="Proteomes" id="UP000297028"/>
    </source>
</evidence>
<evidence type="ECO:0000313" key="1">
    <source>
        <dbReference type="EMBL" id="AVA31178.1"/>
    </source>
</evidence>
<reference evidence="1 2" key="1">
    <citation type="journal article" date="2018" name="PLoS ONE">
        <title>Genome analysis of a novel Group I alphabaculovirus obtained from Oxyplax ochracea.</title>
        <authorList>
            <person name="Wang J."/>
            <person name="Hou D."/>
            <person name="Wang Q."/>
            <person name="Kuang W."/>
            <person name="Zhang L."/>
            <person name="Li J."/>
            <person name="Shen S."/>
            <person name="Deng F."/>
            <person name="Wang H."/>
            <person name="Hu Z."/>
            <person name="Wang M."/>
        </authorList>
    </citation>
    <scope>NUCLEOTIDE SEQUENCE [LARGE SCALE GENOMIC DNA]</scope>
    <source>
        <strain evidence="1">435</strain>
    </source>
</reference>
<dbReference type="EMBL" id="MF143631">
    <property type="protein sequence ID" value="AVA31178.1"/>
    <property type="molecule type" value="Genomic_DNA"/>
</dbReference>
<proteinExistence type="predicted"/>
<name>A0A2L0WU48_9ABAC</name>
<protein>
    <submittedName>
        <fullName evidence="1">Ac55</fullName>
    </submittedName>
</protein>
<keyword evidence="2" id="KW-1185">Reference proteome</keyword>
<sequence>MKKMALGKIIETTVDKKYKNHNNKLMKDKQENVTDDNSSFSNVKKIFLGDYYKLFDNNQVGRHTTHNIVGPRDFSKIDKLIRKY</sequence>
<dbReference type="Pfam" id="PF17564">
    <property type="entry name" value="DUF5470"/>
    <property type="match status" value="1"/>
</dbReference>
<dbReference type="InterPro" id="IPR035162">
    <property type="entry name" value="DUF5470"/>
</dbReference>
<accession>A0A2L0WU48</accession>
<gene>
    <name evidence="1" type="ORF">Oxoc_ORF79</name>
</gene>
<organism evidence="1 2">
    <name type="scientific">Oxyplax ochracea nucleopolyhedrovirus</name>
    <dbReference type="NCBI Taxonomy" id="2083176"/>
    <lineage>
        <taxon>Viruses</taxon>
        <taxon>Viruses incertae sedis</taxon>
        <taxon>Naldaviricetes</taxon>
        <taxon>Lefavirales</taxon>
        <taxon>Baculoviridae</taxon>
        <taxon>Alphabaculovirus</taxon>
        <taxon>Alphabaculovirus oxochraceae</taxon>
    </lineage>
</organism>
<dbReference type="Proteomes" id="UP000297028">
    <property type="component" value="Segment"/>
</dbReference>